<evidence type="ECO:0000313" key="9">
    <source>
        <dbReference type="Proteomes" id="UP000182264"/>
    </source>
</evidence>
<dbReference type="InterPro" id="IPR009051">
    <property type="entry name" value="Helical_ferredxn"/>
</dbReference>
<dbReference type="EMBL" id="CP015518">
    <property type="protein sequence ID" value="APG25004.1"/>
    <property type="molecule type" value="Genomic_DNA"/>
</dbReference>
<evidence type="ECO:0000256" key="2">
    <source>
        <dbReference type="ARBA" id="ARBA00022723"/>
    </source>
</evidence>
<comment type="catalytic activity">
    <reaction evidence="6">
        <text>(R)-lactate + A = pyruvate + AH2</text>
        <dbReference type="Rhea" id="RHEA:15089"/>
        <dbReference type="ChEBI" id="CHEBI:13193"/>
        <dbReference type="ChEBI" id="CHEBI:15361"/>
        <dbReference type="ChEBI" id="CHEBI:16004"/>
        <dbReference type="ChEBI" id="CHEBI:17499"/>
    </reaction>
</comment>
<name>A0A1L3GGA7_SYNAC</name>
<organism evidence="8 9">
    <name type="scientific">Syntrophotalea acetylenica</name>
    <name type="common">Pelobacter acetylenicus</name>
    <dbReference type="NCBI Taxonomy" id="29542"/>
    <lineage>
        <taxon>Bacteria</taxon>
        <taxon>Pseudomonadati</taxon>
        <taxon>Thermodesulfobacteriota</taxon>
        <taxon>Desulfuromonadia</taxon>
        <taxon>Desulfuromonadales</taxon>
        <taxon>Syntrophotaleaceae</taxon>
        <taxon>Syntrophotalea</taxon>
    </lineage>
</organism>
<keyword evidence="1 6" id="KW-0004">4Fe-4S</keyword>
<dbReference type="GO" id="GO:0046872">
    <property type="term" value="F:metal ion binding"/>
    <property type="evidence" value="ECO:0007669"/>
    <property type="project" value="UniProtKB-UniRule"/>
</dbReference>
<sequence length="423" mass="46306">MSKHQDIEDYRKNLRECVKCGTCRAHCPVFSQVQSEAVVARGKISLAQALLDGKIDLDRRFISDISQCLACGRCVKECPNQVPTDQIILALRRRIGREKGLTLFGRGVATVLQRPWLMNLLTRMGRMFSWLALRRVPGSSGLRLRFPAPYISRDRTLPEIAPRTFRQSHPEFIAGEPDKPLVTFFTGCMINYVLPEIGDSVVAVLQNLGMNILIPRDQGCCGLPALCAGDGQAAARLADRNLEALTAHKADVIITACASCHSGLTRHFCDLGPQHAALSDKVMDIHEFLIKQGIEEKLLRMPRHDNPRPVAYHVPCHLRQAGLKDAPPRLLSALPSVRMVDMKNADACCGLGGTFSVYHYDVSKQLGALKAEGIRDSGAEIVATACPGCIMQLQDAINHAGLPQKACHVLELVADGLAAAEKI</sequence>
<dbReference type="SUPFAM" id="SSF46548">
    <property type="entry name" value="alpha-helical ferredoxin"/>
    <property type="match status" value="1"/>
</dbReference>
<feature type="domain" description="4Fe-4S ferredoxin-type" evidence="7">
    <location>
        <begin position="59"/>
        <end position="88"/>
    </location>
</feature>
<evidence type="ECO:0000259" key="7">
    <source>
        <dbReference type="PROSITE" id="PS51379"/>
    </source>
</evidence>
<dbReference type="RefSeq" id="WP_072286853.1">
    <property type="nucleotide sequence ID" value="NZ_CP015455.1"/>
</dbReference>
<dbReference type="AlphaFoldDB" id="A0A1L3GGA7"/>
<keyword evidence="3" id="KW-0677">Repeat</keyword>
<comment type="function">
    <text evidence="6">Component of a complex that catalyzes the oxidation of glycolate to glyoxylate.</text>
</comment>
<dbReference type="GO" id="GO:0019154">
    <property type="term" value="F:glycolate dehydrogenase activity"/>
    <property type="evidence" value="ECO:0007669"/>
    <property type="project" value="UniProtKB-EC"/>
</dbReference>
<keyword evidence="4 6" id="KW-0408">Iron</keyword>
<dbReference type="STRING" id="29542.A6070_02185"/>
<keyword evidence="2 6" id="KW-0479">Metal-binding</keyword>
<dbReference type="PROSITE" id="PS00198">
    <property type="entry name" value="4FE4S_FER_1"/>
    <property type="match status" value="1"/>
</dbReference>
<keyword evidence="5 6" id="KW-0411">Iron-sulfur</keyword>
<keyword evidence="9" id="KW-1185">Reference proteome</keyword>
<dbReference type="InterPro" id="IPR017896">
    <property type="entry name" value="4Fe4S_Fe-S-bd"/>
</dbReference>
<dbReference type="InterPro" id="IPR012257">
    <property type="entry name" value="Glc_ox_4Fe-4S"/>
</dbReference>
<dbReference type="Gene3D" id="1.10.1060.10">
    <property type="entry name" value="Alpha-helical ferredoxin"/>
    <property type="match status" value="1"/>
</dbReference>
<evidence type="ECO:0000256" key="5">
    <source>
        <dbReference type="ARBA" id="ARBA00023014"/>
    </source>
</evidence>
<evidence type="ECO:0000256" key="4">
    <source>
        <dbReference type="ARBA" id="ARBA00023004"/>
    </source>
</evidence>
<dbReference type="InterPro" id="IPR004017">
    <property type="entry name" value="Cys_rich_dom"/>
</dbReference>
<dbReference type="PROSITE" id="PS51379">
    <property type="entry name" value="4FE4S_FER_2"/>
    <property type="match status" value="2"/>
</dbReference>
<evidence type="ECO:0000256" key="6">
    <source>
        <dbReference type="PIRNR" id="PIRNR000139"/>
    </source>
</evidence>
<reference evidence="8 9" key="1">
    <citation type="journal article" date="2017" name="Genome Announc.">
        <title>Complete Genome Sequences of Two Acetylene-Fermenting Pelobacter acetylenicus Strains.</title>
        <authorList>
            <person name="Sutton J.M."/>
            <person name="Baesman S.M."/>
            <person name="Fierst J.L."/>
            <person name="Poret-Peterson A.T."/>
            <person name="Oremland R.S."/>
            <person name="Dunlap D.S."/>
            <person name="Akob D.M."/>
        </authorList>
    </citation>
    <scope>NUCLEOTIDE SEQUENCE [LARGE SCALE GENOMIC DNA]</scope>
    <source>
        <strain evidence="8 9">DSM 3247</strain>
    </source>
</reference>
<accession>A0A1L3GGA7</accession>
<dbReference type="EC" id="1.1.99.14" evidence="6"/>
<comment type="catalytic activity">
    <reaction evidence="6">
        <text>glycolate + A = glyoxylate + AH2</text>
        <dbReference type="Rhea" id="RHEA:21264"/>
        <dbReference type="ChEBI" id="CHEBI:13193"/>
        <dbReference type="ChEBI" id="CHEBI:17499"/>
        <dbReference type="ChEBI" id="CHEBI:29805"/>
        <dbReference type="ChEBI" id="CHEBI:36655"/>
        <dbReference type="EC" id="1.1.99.14"/>
    </reaction>
</comment>
<protein>
    <recommendedName>
        <fullName evidence="6">Glycolate oxidase iron-sulfur subunit</fullName>
        <ecNumber evidence="6">1.1.99.14</ecNumber>
    </recommendedName>
</protein>
<evidence type="ECO:0000313" key="8">
    <source>
        <dbReference type="EMBL" id="APG25004.1"/>
    </source>
</evidence>
<dbReference type="KEGG" id="pace:A6070_02185"/>
<dbReference type="PANTHER" id="PTHR32479">
    <property type="entry name" value="GLYCOLATE OXIDASE IRON-SULFUR SUBUNIT"/>
    <property type="match status" value="1"/>
</dbReference>
<gene>
    <name evidence="8" type="ORF">A7E75_08225</name>
</gene>
<evidence type="ECO:0000256" key="3">
    <source>
        <dbReference type="ARBA" id="ARBA00022737"/>
    </source>
</evidence>
<keyword evidence="6" id="KW-0813">Transport</keyword>
<keyword evidence="6" id="KW-0249">Electron transport</keyword>
<dbReference type="OrthoDB" id="5289041at2"/>
<dbReference type="InterPro" id="IPR017900">
    <property type="entry name" value="4Fe4S_Fe_S_CS"/>
</dbReference>
<dbReference type="PANTHER" id="PTHR32479:SF20">
    <property type="entry name" value="GLYCOLATE OXIDASE IRON-SULFUR SUBUNIT"/>
    <property type="match status" value="1"/>
</dbReference>
<proteinExistence type="predicted"/>
<evidence type="ECO:0000256" key="1">
    <source>
        <dbReference type="ARBA" id="ARBA00022485"/>
    </source>
</evidence>
<dbReference type="PIRSF" id="PIRSF000139">
    <property type="entry name" value="Glc_ox_4Fe-4S"/>
    <property type="match status" value="1"/>
</dbReference>
<feature type="domain" description="4Fe-4S ferredoxin-type" evidence="7">
    <location>
        <begin position="8"/>
        <end position="38"/>
    </location>
</feature>
<dbReference type="Pfam" id="PF13183">
    <property type="entry name" value="Fer4_8"/>
    <property type="match status" value="1"/>
</dbReference>
<dbReference type="Proteomes" id="UP000182264">
    <property type="component" value="Chromosome"/>
</dbReference>
<dbReference type="Pfam" id="PF02754">
    <property type="entry name" value="CCG"/>
    <property type="match status" value="2"/>
</dbReference>
<comment type="cofactor">
    <cofactor evidence="6">
        <name>[4Fe-4S] cluster</name>
        <dbReference type="ChEBI" id="CHEBI:49883"/>
    </cofactor>
    <text evidence="6">Binds 2 [4Fe-4S] clusters.</text>
</comment>
<dbReference type="GO" id="GO:0051539">
    <property type="term" value="F:4 iron, 4 sulfur cluster binding"/>
    <property type="evidence" value="ECO:0007669"/>
    <property type="project" value="UniProtKB-UniRule"/>
</dbReference>